<accession>A0ACC3MT67</accession>
<dbReference type="Proteomes" id="UP001281147">
    <property type="component" value="Unassembled WGS sequence"/>
</dbReference>
<gene>
    <name evidence="1" type="ORF">LTR37_015104</name>
</gene>
<keyword evidence="2" id="KW-1185">Reference proteome</keyword>
<protein>
    <submittedName>
        <fullName evidence="1">Uncharacterized protein</fullName>
    </submittedName>
</protein>
<organism evidence="1 2">
    <name type="scientific">Vermiconidia calcicola</name>
    <dbReference type="NCBI Taxonomy" id="1690605"/>
    <lineage>
        <taxon>Eukaryota</taxon>
        <taxon>Fungi</taxon>
        <taxon>Dikarya</taxon>
        <taxon>Ascomycota</taxon>
        <taxon>Pezizomycotina</taxon>
        <taxon>Dothideomycetes</taxon>
        <taxon>Dothideomycetidae</taxon>
        <taxon>Mycosphaerellales</taxon>
        <taxon>Extremaceae</taxon>
        <taxon>Vermiconidia</taxon>
    </lineage>
</organism>
<proteinExistence type="predicted"/>
<reference evidence="1" key="1">
    <citation type="submission" date="2023-07" db="EMBL/GenBank/DDBJ databases">
        <title>Black Yeasts Isolated from many extreme environments.</title>
        <authorList>
            <person name="Coleine C."/>
            <person name="Stajich J.E."/>
            <person name="Selbmann L."/>
        </authorList>
    </citation>
    <scope>NUCLEOTIDE SEQUENCE</scope>
    <source>
        <strain evidence="1">CCFEE 5714</strain>
    </source>
</reference>
<name>A0ACC3MT67_9PEZI</name>
<evidence type="ECO:0000313" key="1">
    <source>
        <dbReference type="EMBL" id="KAK3702129.1"/>
    </source>
</evidence>
<comment type="caution">
    <text evidence="1">The sequence shown here is derived from an EMBL/GenBank/DDBJ whole genome shotgun (WGS) entry which is preliminary data.</text>
</comment>
<evidence type="ECO:0000313" key="2">
    <source>
        <dbReference type="Proteomes" id="UP001281147"/>
    </source>
</evidence>
<dbReference type="EMBL" id="JAUTXU010000165">
    <property type="protein sequence ID" value="KAK3702129.1"/>
    <property type="molecule type" value="Genomic_DNA"/>
</dbReference>
<sequence length="441" mass="49054">MSPPYTPKVDVEGTLYYPYPHSLNPLPNILRHGLIPVGILAALSVGATLTLIVFILWRVLTWKMHYRTFLGYNQYVILVLNLLLADLQQSAAFLVSFHWIRTGMILAPSTPCFAQAWMLHSGDVSSGFFVLAIAVHTFYTAVHGQRVGHKTFASVIVCIWAFAYVLTGIGVGLHGHQYFVRAGAWCWVSETYEQERLAFHYIWVFIVQFGTILIYVLTFIMLRKKTSQVFAQAQQSGNIPNVATVKAVNRITTLMTLYPCVYVLLTLPLSAGRMWSMAHGGAAYGDAYACVAGAMITSCGWVDSLLYTLTRRRLLRETMPATSSRRTRGSEFDNEMGSKGITHTRTVTVEGGQMMDTLSLSPINYSRANSGAASAPHTTDYAYEHPPSPAGSIEPILSDQRHSGQNKTRVSARSQELSLEEQEKEDEIAPLPPGWVRHRES</sequence>